<organism evidence="1 2">
    <name type="scientific">Auriscalpium vulgare</name>
    <dbReference type="NCBI Taxonomy" id="40419"/>
    <lineage>
        <taxon>Eukaryota</taxon>
        <taxon>Fungi</taxon>
        <taxon>Dikarya</taxon>
        <taxon>Basidiomycota</taxon>
        <taxon>Agaricomycotina</taxon>
        <taxon>Agaricomycetes</taxon>
        <taxon>Russulales</taxon>
        <taxon>Auriscalpiaceae</taxon>
        <taxon>Auriscalpium</taxon>
    </lineage>
</organism>
<comment type="caution">
    <text evidence="1">The sequence shown here is derived from an EMBL/GenBank/DDBJ whole genome shotgun (WGS) entry which is preliminary data.</text>
</comment>
<accession>A0ACB8RTK9</accession>
<keyword evidence="2" id="KW-1185">Reference proteome</keyword>
<name>A0ACB8RTK9_9AGAM</name>
<reference evidence="1" key="1">
    <citation type="submission" date="2021-02" db="EMBL/GenBank/DDBJ databases">
        <authorList>
            <consortium name="DOE Joint Genome Institute"/>
            <person name="Ahrendt S."/>
            <person name="Looney B.P."/>
            <person name="Miyauchi S."/>
            <person name="Morin E."/>
            <person name="Drula E."/>
            <person name="Courty P.E."/>
            <person name="Chicoki N."/>
            <person name="Fauchery L."/>
            <person name="Kohler A."/>
            <person name="Kuo A."/>
            <person name="Labutti K."/>
            <person name="Pangilinan J."/>
            <person name="Lipzen A."/>
            <person name="Riley R."/>
            <person name="Andreopoulos W."/>
            <person name="He G."/>
            <person name="Johnson J."/>
            <person name="Barry K.W."/>
            <person name="Grigoriev I.V."/>
            <person name="Nagy L."/>
            <person name="Hibbett D."/>
            <person name="Henrissat B."/>
            <person name="Matheny P.B."/>
            <person name="Labbe J."/>
            <person name="Martin F."/>
        </authorList>
    </citation>
    <scope>NUCLEOTIDE SEQUENCE</scope>
    <source>
        <strain evidence="1">FP105234-sp</strain>
    </source>
</reference>
<evidence type="ECO:0000313" key="2">
    <source>
        <dbReference type="Proteomes" id="UP000814033"/>
    </source>
</evidence>
<reference evidence="1" key="2">
    <citation type="journal article" date="2022" name="New Phytol.">
        <title>Evolutionary transition to the ectomycorrhizal habit in the genomes of a hyperdiverse lineage of mushroom-forming fungi.</title>
        <authorList>
            <person name="Looney B."/>
            <person name="Miyauchi S."/>
            <person name="Morin E."/>
            <person name="Drula E."/>
            <person name="Courty P.E."/>
            <person name="Kohler A."/>
            <person name="Kuo A."/>
            <person name="LaButti K."/>
            <person name="Pangilinan J."/>
            <person name="Lipzen A."/>
            <person name="Riley R."/>
            <person name="Andreopoulos W."/>
            <person name="He G."/>
            <person name="Johnson J."/>
            <person name="Nolan M."/>
            <person name="Tritt A."/>
            <person name="Barry K.W."/>
            <person name="Grigoriev I.V."/>
            <person name="Nagy L.G."/>
            <person name="Hibbett D."/>
            <person name="Henrissat B."/>
            <person name="Matheny P.B."/>
            <person name="Labbe J."/>
            <person name="Martin F.M."/>
        </authorList>
    </citation>
    <scope>NUCLEOTIDE SEQUENCE</scope>
    <source>
        <strain evidence="1">FP105234-sp</strain>
    </source>
</reference>
<evidence type="ECO:0000313" key="1">
    <source>
        <dbReference type="EMBL" id="KAI0046891.1"/>
    </source>
</evidence>
<proteinExistence type="predicted"/>
<gene>
    <name evidence="1" type="ORF">FA95DRAFT_1308137</name>
</gene>
<dbReference type="Proteomes" id="UP000814033">
    <property type="component" value="Unassembled WGS sequence"/>
</dbReference>
<protein>
    <submittedName>
        <fullName evidence="1">Uncharacterized protein</fullName>
    </submittedName>
</protein>
<dbReference type="EMBL" id="MU275915">
    <property type="protein sequence ID" value="KAI0046891.1"/>
    <property type="molecule type" value="Genomic_DNA"/>
</dbReference>
<sequence length="175" mass="19755">MDAWLHLSSSHACGLHMLGLIVLPPWRTRSCVRFSYCLRHPRPPFLRARTQTARPNSPPNLHCQLHARKRRPHRTFPSPIRRHHIEFGNVLVLSIPRIRTYGVVNDLVYSPSPPINVHCRKFSTSWPCSSSTSWLGGTCSRPKSVCNVLVMPNPVSPAALEHTAPSQHHDCLDLG</sequence>